<reference evidence="4 5" key="1">
    <citation type="submission" date="2014-11" db="EMBL/GenBank/DDBJ databases">
        <title>Tamlana sedimentorum sp. nov., isolated from shallow sand sediments of the Sea of Japan.</title>
        <authorList>
            <person name="Romanenko L.A."/>
        </authorList>
    </citation>
    <scope>NUCLEOTIDE SEQUENCE [LARGE SCALE GENOMIC DNA]</scope>
    <source>
        <strain evidence="4 5">JCM 19808</strain>
    </source>
</reference>
<dbReference type="InterPro" id="IPR018376">
    <property type="entry name" value="Enoyl-CoA_hyd/isom_CS"/>
</dbReference>
<gene>
    <name evidence="4" type="ORF">PW52_04245</name>
</gene>
<dbReference type="CDD" id="cd06558">
    <property type="entry name" value="crotonase-like"/>
    <property type="match status" value="1"/>
</dbReference>
<dbReference type="InterPro" id="IPR001753">
    <property type="entry name" value="Enoyl-CoA_hydra/iso"/>
</dbReference>
<dbReference type="RefSeq" id="WP_044631662.1">
    <property type="nucleotide sequence ID" value="NZ_JTDW01000002.1"/>
</dbReference>
<protein>
    <submittedName>
        <fullName evidence="4">Enoyl-CoA hydratase</fullName>
    </submittedName>
</protein>
<keyword evidence="5" id="KW-1185">Reference proteome</keyword>
<accession>A0A0D7WDS7</accession>
<evidence type="ECO:0000313" key="4">
    <source>
        <dbReference type="EMBL" id="KJD36848.1"/>
    </source>
</evidence>
<evidence type="ECO:0000256" key="3">
    <source>
        <dbReference type="RuleBase" id="RU003707"/>
    </source>
</evidence>
<dbReference type="Gene3D" id="3.90.226.10">
    <property type="entry name" value="2-enoyl-CoA Hydratase, Chain A, domain 1"/>
    <property type="match status" value="1"/>
</dbReference>
<keyword evidence="2" id="KW-0456">Lyase</keyword>
<dbReference type="Pfam" id="PF00378">
    <property type="entry name" value="ECH_1"/>
    <property type="match status" value="1"/>
</dbReference>
<dbReference type="GO" id="GO:0016829">
    <property type="term" value="F:lyase activity"/>
    <property type="evidence" value="ECO:0007669"/>
    <property type="project" value="UniProtKB-KW"/>
</dbReference>
<proteinExistence type="inferred from homology"/>
<comment type="caution">
    <text evidence="4">The sequence shown here is derived from an EMBL/GenBank/DDBJ whole genome shotgun (WGS) entry which is preliminary data.</text>
</comment>
<dbReference type="PANTHER" id="PTHR11941:SF54">
    <property type="entry name" value="ENOYL-COA HYDRATASE, MITOCHONDRIAL"/>
    <property type="match status" value="1"/>
</dbReference>
<dbReference type="InterPro" id="IPR014748">
    <property type="entry name" value="Enoyl-CoA_hydra_C"/>
</dbReference>
<dbReference type="AlphaFoldDB" id="A0A0D7WDS7"/>
<dbReference type="OrthoDB" id="9775794at2"/>
<name>A0A0D7WDS7_9FLAO</name>
<dbReference type="PANTHER" id="PTHR11941">
    <property type="entry name" value="ENOYL-COA HYDRATASE-RELATED"/>
    <property type="match status" value="1"/>
</dbReference>
<dbReference type="PROSITE" id="PS00166">
    <property type="entry name" value="ENOYL_COA_HYDRATASE"/>
    <property type="match status" value="1"/>
</dbReference>
<dbReference type="GO" id="GO:0006635">
    <property type="term" value="P:fatty acid beta-oxidation"/>
    <property type="evidence" value="ECO:0007669"/>
    <property type="project" value="TreeGrafter"/>
</dbReference>
<evidence type="ECO:0000256" key="2">
    <source>
        <dbReference type="ARBA" id="ARBA00023239"/>
    </source>
</evidence>
<dbReference type="PATRIC" id="fig|1435349.4.peg.1555"/>
<organism evidence="4 5">
    <name type="scientific">Neotamlana sedimentorum</name>
    <dbReference type="NCBI Taxonomy" id="1435349"/>
    <lineage>
        <taxon>Bacteria</taxon>
        <taxon>Pseudomonadati</taxon>
        <taxon>Bacteroidota</taxon>
        <taxon>Flavobacteriia</taxon>
        <taxon>Flavobacteriales</taxon>
        <taxon>Flavobacteriaceae</taxon>
        <taxon>Neotamlana</taxon>
    </lineage>
</organism>
<evidence type="ECO:0000313" key="5">
    <source>
        <dbReference type="Proteomes" id="UP000032578"/>
    </source>
</evidence>
<dbReference type="EMBL" id="JTDW01000002">
    <property type="protein sequence ID" value="KJD36848.1"/>
    <property type="molecule type" value="Genomic_DNA"/>
</dbReference>
<evidence type="ECO:0000256" key="1">
    <source>
        <dbReference type="ARBA" id="ARBA00005254"/>
    </source>
</evidence>
<sequence length="260" mass="27608">MSYNNILSSFKNGITTITINRPKKLNALNKATISELHEAFNAANIHKETQVIIVTGSGEKAFVAGADISEFANFSGEEGAELAQKGQDLLFNFIENLNTPVIAAVNGFALGGGLELAMACHFRVASDNAKMGLPEVSLGVIPGYGGTQRLPQLIGKGRAMEMIMTAGMIDANKALNYGLVNHVTTQEELLNLSESIGLKVMRNSPVAIGKAIEAVNAGFKSGVNGFTKEIASFGACFDSDDFKEGTTAFLEKRKANFPGK</sequence>
<dbReference type="FunFam" id="3.90.226.10:FF:000009">
    <property type="entry name" value="Carnitinyl-CoA dehydratase"/>
    <property type="match status" value="1"/>
</dbReference>
<dbReference type="STRING" id="1435349.PW52_04245"/>
<dbReference type="InterPro" id="IPR029045">
    <property type="entry name" value="ClpP/crotonase-like_dom_sf"/>
</dbReference>
<comment type="similarity">
    <text evidence="1 3">Belongs to the enoyl-CoA hydratase/isomerase family.</text>
</comment>
<dbReference type="Proteomes" id="UP000032578">
    <property type="component" value="Unassembled WGS sequence"/>
</dbReference>
<dbReference type="Gene3D" id="1.10.12.10">
    <property type="entry name" value="Lyase 2-enoyl-coa Hydratase, Chain A, domain 2"/>
    <property type="match status" value="1"/>
</dbReference>
<dbReference type="SUPFAM" id="SSF52096">
    <property type="entry name" value="ClpP/crotonase"/>
    <property type="match status" value="1"/>
</dbReference>